<gene>
    <name evidence="7" type="ORF">AAFF_G00299350</name>
</gene>
<keyword evidence="8" id="KW-1185">Reference proteome</keyword>
<dbReference type="InterPro" id="IPR036179">
    <property type="entry name" value="Ig-like_dom_sf"/>
</dbReference>
<dbReference type="AlphaFoldDB" id="A0AAD7W183"/>
<dbReference type="InterPro" id="IPR050671">
    <property type="entry name" value="CD300_family_receptors"/>
</dbReference>
<dbReference type="InterPro" id="IPR013783">
    <property type="entry name" value="Ig-like_fold"/>
</dbReference>
<keyword evidence="3 4" id="KW-0472">Membrane</keyword>
<evidence type="ECO:0000256" key="1">
    <source>
        <dbReference type="ARBA" id="ARBA00004370"/>
    </source>
</evidence>
<name>A0AAD7W183_9TELE</name>
<dbReference type="GO" id="GO:0004888">
    <property type="term" value="F:transmembrane signaling receptor activity"/>
    <property type="evidence" value="ECO:0007669"/>
    <property type="project" value="TreeGrafter"/>
</dbReference>
<dbReference type="Proteomes" id="UP001221898">
    <property type="component" value="Unassembled WGS sequence"/>
</dbReference>
<dbReference type="Pfam" id="PF07686">
    <property type="entry name" value="V-set"/>
    <property type="match status" value="2"/>
</dbReference>
<feature type="domain" description="Ig-like" evidence="6">
    <location>
        <begin position="251"/>
        <end position="334"/>
    </location>
</feature>
<protein>
    <recommendedName>
        <fullName evidence="6">Ig-like domain-containing protein</fullName>
    </recommendedName>
</protein>
<reference evidence="7" key="1">
    <citation type="journal article" date="2023" name="Science">
        <title>Genome structures resolve the early diversification of teleost fishes.</title>
        <authorList>
            <person name="Parey E."/>
            <person name="Louis A."/>
            <person name="Montfort J."/>
            <person name="Bouchez O."/>
            <person name="Roques C."/>
            <person name="Iampietro C."/>
            <person name="Lluch J."/>
            <person name="Castinel A."/>
            <person name="Donnadieu C."/>
            <person name="Desvignes T."/>
            <person name="Floi Bucao C."/>
            <person name="Jouanno E."/>
            <person name="Wen M."/>
            <person name="Mejri S."/>
            <person name="Dirks R."/>
            <person name="Jansen H."/>
            <person name="Henkel C."/>
            <person name="Chen W.J."/>
            <person name="Zahm M."/>
            <person name="Cabau C."/>
            <person name="Klopp C."/>
            <person name="Thompson A.W."/>
            <person name="Robinson-Rechavi M."/>
            <person name="Braasch I."/>
            <person name="Lecointre G."/>
            <person name="Bobe J."/>
            <person name="Postlethwait J.H."/>
            <person name="Berthelot C."/>
            <person name="Roest Crollius H."/>
            <person name="Guiguen Y."/>
        </authorList>
    </citation>
    <scope>NUCLEOTIDE SEQUENCE</scope>
    <source>
        <strain evidence="7">NC1722</strain>
    </source>
</reference>
<dbReference type="GO" id="GO:0005886">
    <property type="term" value="C:plasma membrane"/>
    <property type="evidence" value="ECO:0007669"/>
    <property type="project" value="TreeGrafter"/>
</dbReference>
<keyword evidence="4" id="KW-1133">Transmembrane helix</keyword>
<feature type="signal peptide" evidence="5">
    <location>
        <begin position="1"/>
        <end position="22"/>
    </location>
</feature>
<evidence type="ECO:0000313" key="8">
    <source>
        <dbReference type="Proteomes" id="UP001221898"/>
    </source>
</evidence>
<dbReference type="SUPFAM" id="SSF48726">
    <property type="entry name" value="Immunoglobulin"/>
    <property type="match status" value="3"/>
</dbReference>
<evidence type="ECO:0000256" key="4">
    <source>
        <dbReference type="SAM" id="Phobius"/>
    </source>
</evidence>
<evidence type="ECO:0000256" key="3">
    <source>
        <dbReference type="ARBA" id="ARBA00023136"/>
    </source>
</evidence>
<proteinExistence type="predicted"/>
<dbReference type="PROSITE" id="PS50835">
    <property type="entry name" value="IG_LIKE"/>
    <property type="match status" value="3"/>
</dbReference>
<dbReference type="InterPro" id="IPR013106">
    <property type="entry name" value="Ig_V-set"/>
</dbReference>
<dbReference type="PANTHER" id="PTHR11860">
    <property type="entry name" value="POLYMERIC-IMMUNOGLOBULIN RECEPTOR"/>
    <property type="match status" value="1"/>
</dbReference>
<dbReference type="SMART" id="SM00409">
    <property type="entry name" value="IG"/>
    <property type="match status" value="3"/>
</dbReference>
<keyword evidence="5" id="KW-0732">Signal</keyword>
<sequence>MYMAPLLCSILLLMCCPAGVGSMWTVMSSLSVKAGGAISIPCSYDRKHRGHVKYWCRGASWSYCLNMVRTDSPQRRGDVSIIDDPIQQVFTVTLRNLQEGDTATYWCGVEIKGTTVDGASIYLRVTKDTDRIKTMSKLTVQRGASITIPCHYDWVHRHRVKYWCRQNLGGHCDIIVCTNSTQGGRQASITDDNAHLLFTVTLSDLQRADSGVYRCGVEIDRAADDTASLYLDVTGGFVGLSVLNNMVAGEEGGSVIVRCRYGNRLGQGEKWWCRSGDWSSCLTAGGTGTSQHASVLITDDQRGEMSVTVTELQREDAGWYLCIAADLQIPVHLTVTPRPMQPSCCTPSLPTAHGEKGLHQSHDCHSCGPHLGILSKSAVGAVYLACTVIAALTIWRYHKHKRGRKPTEMDDAVRE</sequence>
<feature type="chain" id="PRO_5042040815" description="Ig-like domain-containing protein" evidence="5">
    <location>
        <begin position="23"/>
        <end position="415"/>
    </location>
</feature>
<dbReference type="EMBL" id="JAINUG010000427">
    <property type="protein sequence ID" value="KAJ8371840.1"/>
    <property type="molecule type" value="Genomic_DNA"/>
</dbReference>
<feature type="transmembrane region" description="Helical" evidence="4">
    <location>
        <begin position="373"/>
        <end position="395"/>
    </location>
</feature>
<accession>A0AAD7W183</accession>
<comment type="subcellular location">
    <subcellularLocation>
        <location evidence="1">Membrane</location>
    </subcellularLocation>
</comment>
<comment type="caution">
    <text evidence="7">The sequence shown here is derived from an EMBL/GenBank/DDBJ whole genome shotgun (WGS) entry which is preliminary data.</text>
</comment>
<feature type="domain" description="Ig-like" evidence="6">
    <location>
        <begin position="17"/>
        <end position="126"/>
    </location>
</feature>
<dbReference type="Gene3D" id="2.60.40.10">
    <property type="entry name" value="Immunoglobulins"/>
    <property type="match status" value="3"/>
</dbReference>
<dbReference type="InterPro" id="IPR007110">
    <property type="entry name" value="Ig-like_dom"/>
</dbReference>
<feature type="domain" description="Ig-like" evidence="6">
    <location>
        <begin position="130"/>
        <end position="234"/>
    </location>
</feature>
<evidence type="ECO:0000256" key="5">
    <source>
        <dbReference type="SAM" id="SignalP"/>
    </source>
</evidence>
<evidence type="ECO:0000256" key="2">
    <source>
        <dbReference type="ARBA" id="ARBA00022692"/>
    </source>
</evidence>
<evidence type="ECO:0000259" key="6">
    <source>
        <dbReference type="PROSITE" id="PS50835"/>
    </source>
</evidence>
<dbReference type="PANTHER" id="PTHR11860:SF87">
    <property type="entry name" value="CMRF35-LIKE MOLECULE 8"/>
    <property type="match status" value="1"/>
</dbReference>
<organism evidence="7 8">
    <name type="scientific">Aldrovandia affinis</name>
    <dbReference type="NCBI Taxonomy" id="143900"/>
    <lineage>
        <taxon>Eukaryota</taxon>
        <taxon>Metazoa</taxon>
        <taxon>Chordata</taxon>
        <taxon>Craniata</taxon>
        <taxon>Vertebrata</taxon>
        <taxon>Euteleostomi</taxon>
        <taxon>Actinopterygii</taxon>
        <taxon>Neopterygii</taxon>
        <taxon>Teleostei</taxon>
        <taxon>Notacanthiformes</taxon>
        <taxon>Halosauridae</taxon>
        <taxon>Aldrovandia</taxon>
    </lineage>
</organism>
<keyword evidence="2 4" id="KW-0812">Transmembrane</keyword>
<dbReference type="InterPro" id="IPR003599">
    <property type="entry name" value="Ig_sub"/>
</dbReference>
<evidence type="ECO:0000313" key="7">
    <source>
        <dbReference type="EMBL" id="KAJ8371840.1"/>
    </source>
</evidence>
<dbReference type="CDD" id="cd05716">
    <property type="entry name" value="IgV_pIgR_like"/>
    <property type="match status" value="2"/>
</dbReference>